<dbReference type="AlphaFoldDB" id="A0A9P4SGH4"/>
<dbReference type="CDD" id="cd13246">
    <property type="entry name" value="PH_Scd1"/>
    <property type="match status" value="1"/>
</dbReference>
<evidence type="ECO:0000313" key="4">
    <source>
        <dbReference type="EMBL" id="KAF2842080.1"/>
    </source>
</evidence>
<organism evidence="4 5">
    <name type="scientific">Patellaria atrata CBS 101060</name>
    <dbReference type="NCBI Taxonomy" id="1346257"/>
    <lineage>
        <taxon>Eukaryota</taxon>
        <taxon>Fungi</taxon>
        <taxon>Dikarya</taxon>
        <taxon>Ascomycota</taxon>
        <taxon>Pezizomycotina</taxon>
        <taxon>Dothideomycetes</taxon>
        <taxon>Dothideomycetes incertae sedis</taxon>
        <taxon>Patellariales</taxon>
        <taxon>Patellariaceae</taxon>
        <taxon>Patellaria</taxon>
    </lineage>
</organism>
<dbReference type="Pfam" id="PF06395">
    <property type="entry name" value="CDC24"/>
    <property type="match status" value="1"/>
</dbReference>
<feature type="compositionally biased region" description="Low complexity" evidence="1">
    <location>
        <begin position="1"/>
        <end position="18"/>
    </location>
</feature>
<feature type="region of interest" description="Disordered" evidence="1">
    <location>
        <begin position="600"/>
        <end position="885"/>
    </location>
</feature>
<dbReference type="GO" id="GO:0031106">
    <property type="term" value="P:septin ring organization"/>
    <property type="evidence" value="ECO:0007669"/>
    <property type="project" value="TreeGrafter"/>
</dbReference>
<dbReference type="Pfam" id="PF00621">
    <property type="entry name" value="RhoGEF"/>
    <property type="match status" value="1"/>
</dbReference>
<dbReference type="GO" id="GO:0005634">
    <property type="term" value="C:nucleus"/>
    <property type="evidence" value="ECO:0007669"/>
    <property type="project" value="TreeGrafter"/>
</dbReference>
<dbReference type="Gene3D" id="1.20.900.10">
    <property type="entry name" value="Dbl homology (DH) domain"/>
    <property type="match status" value="1"/>
</dbReference>
<dbReference type="GO" id="GO:0005737">
    <property type="term" value="C:cytoplasm"/>
    <property type="evidence" value="ECO:0007669"/>
    <property type="project" value="TreeGrafter"/>
</dbReference>
<evidence type="ECO:0000259" key="3">
    <source>
        <dbReference type="PROSITE" id="PS51745"/>
    </source>
</evidence>
<dbReference type="Gene3D" id="2.30.29.30">
    <property type="entry name" value="Pleckstrin-homology domain (PH domain)/Phosphotyrosine-binding domain (PTB)"/>
    <property type="match status" value="1"/>
</dbReference>
<dbReference type="Pfam" id="PF00564">
    <property type="entry name" value="PB1"/>
    <property type="match status" value="1"/>
</dbReference>
<dbReference type="SUPFAM" id="SSF50729">
    <property type="entry name" value="PH domain-like"/>
    <property type="match status" value="1"/>
</dbReference>
<feature type="domain" description="PB1" evidence="3">
    <location>
        <begin position="901"/>
        <end position="989"/>
    </location>
</feature>
<evidence type="ECO:0000313" key="5">
    <source>
        <dbReference type="Proteomes" id="UP000799429"/>
    </source>
</evidence>
<accession>A0A9P4SGH4</accession>
<dbReference type="Proteomes" id="UP000799429">
    <property type="component" value="Unassembled WGS sequence"/>
</dbReference>
<dbReference type="SUPFAM" id="SSF54277">
    <property type="entry name" value="CAD &amp; PB1 domains"/>
    <property type="match status" value="1"/>
</dbReference>
<name>A0A9P4SGH4_9PEZI</name>
<dbReference type="OrthoDB" id="1594986at2759"/>
<feature type="compositionally biased region" description="Polar residues" evidence="1">
    <location>
        <begin position="876"/>
        <end position="885"/>
    </location>
</feature>
<dbReference type="PROSITE" id="PS51745">
    <property type="entry name" value="PB1"/>
    <property type="match status" value="1"/>
</dbReference>
<dbReference type="InterPro" id="IPR033511">
    <property type="entry name" value="Cdc24/Scd1_PH_dom"/>
</dbReference>
<feature type="compositionally biased region" description="Low complexity" evidence="1">
    <location>
        <begin position="623"/>
        <end position="635"/>
    </location>
</feature>
<feature type="compositionally biased region" description="Pro residues" evidence="1">
    <location>
        <begin position="789"/>
        <end position="799"/>
    </location>
</feature>
<feature type="region of interest" description="Disordered" evidence="1">
    <location>
        <begin position="1"/>
        <end position="47"/>
    </location>
</feature>
<evidence type="ECO:0000256" key="1">
    <source>
        <dbReference type="SAM" id="MobiDB-lite"/>
    </source>
</evidence>
<dbReference type="InterPro" id="IPR011993">
    <property type="entry name" value="PH-like_dom_sf"/>
</dbReference>
<dbReference type="GO" id="GO:0030010">
    <property type="term" value="P:establishment of cell polarity"/>
    <property type="evidence" value="ECO:0007669"/>
    <property type="project" value="TreeGrafter"/>
</dbReference>
<dbReference type="Gene3D" id="3.10.20.90">
    <property type="entry name" value="Phosphatidylinositol 3-kinase Catalytic Subunit, Chain A, domain 1"/>
    <property type="match status" value="1"/>
</dbReference>
<dbReference type="Pfam" id="PF15411">
    <property type="entry name" value="PH_10"/>
    <property type="match status" value="1"/>
</dbReference>
<comment type="caution">
    <text evidence="4">The sequence shown here is derived from an EMBL/GenBank/DDBJ whole genome shotgun (WGS) entry which is preliminary data.</text>
</comment>
<dbReference type="PANTHER" id="PTHR47339">
    <property type="entry name" value="CELL DIVISION CONTROL PROTEIN 24"/>
    <property type="match status" value="1"/>
</dbReference>
<reference evidence="4" key="1">
    <citation type="journal article" date="2020" name="Stud. Mycol.">
        <title>101 Dothideomycetes genomes: a test case for predicting lifestyles and emergence of pathogens.</title>
        <authorList>
            <person name="Haridas S."/>
            <person name="Albert R."/>
            <person name="Binder M."/>
            <person name="Bloem J."/>
            <person name="Labutti K."/>
            <person name="Salamov A."/>
            <person name="Andreopoulos B."/>
            <person name="Baker S."/>
            <person name="Barry K."/>
            <person name="Bills G."/>
            <person name="Bluhm B."/>
            <person name="Cannon C."/>
            <person name="Castanera R."/>
            <person name="Culley D."/>
            <person name="Daum C."/>
            <person name="Ezra D."/>
            <person name="Gonzalez J."/>
            <person name="Henrissat B."/>
            <person name="Kuo A."/>
            <person name="Liang C."/>
            <person name="Lipzen A."/>
            <person name="Lutzoni F."/>
            <person name="Magnuson J."/>
            <person name="Mondo S."/>
            <person name="Nolan M."/>
            <person name="Ohm R."/>
            <person name="Pangilinan J."/>
            <person name="Park H.-J."/>
            <person name="Ramirez L."/>
            <person name="Alfaro M."/>
            <person name="Sun H."/>
            <person name="Tritt A."/>
            <person name="Yoshinaga Y."/>
            <person name="Zwiers L.-H."/>
            <person name="Turgeon B."/>
            <person name="Goodwin S."/>
            <person name="Spatafora J."/>
            <person name="Crous P."/>
            <person name="Grigoriev I."/>
        </authorList>
    </citation>
    <scope>NUCLEOTIDE SEQUENCE</scope>
    <source>
        <strain evidence="4">CBS 101060</strain>
    </source>
</reference>
<dbReference type="InterPro" id="IPR000219">
    <property type="entry name" value="DH_dom"/>
</dbReference>
<keyword evidence="5" id="KW-1185">Reference proteome</keyword>
<protein>
    <recommendedName>
        <fullName evidence="6">DH domain-containing protein</fullName>
    </recommendedName>
</protein>
<feature type="compositionally biased region" description="Polar residues" evidence="1">
    <location>
        <begin position="754"/>
        <end position="786"/>
    </location>
</feature>
<dbReference type="GO" id="GO:0000935">
    <property type="term" value="C:division septum"/>
    <property type="evidence" value="ECO:0007669"/>
    <property type="project" value="TreeGrafter"/>
</dbReference>
<gene>
    <name evidence="4" type="ORF">M501DRAFT_1022208</name>
</gene>
<dbReference type="InterPro" id="IPR035899">
    <property type="entry name" value="DBL_dom_sf"/>
</dbReference>
<dbReference type="PROSITE" id="PS50010">
    <property type="entry name" value="DH_2"/>
    <property type="match status" value="1"/>
</dbReference>
<feature type="compositionally biased region" description="Polar residues" evidence="1">
    <location>
        <begin position="19"/>
        <end position="38"/>
    </location>
</feature>
<dbReference type="SUPFAM" id="SSF48065">
    <property type="entry name" value="DBL homology domain (DH-domain)"/>
    <property type="match status" value="1"/>
</dbReference>
<feature type="region of interest" description="Disordered" evidence="1">
    <location>
        <begin position="564"/>
        <end position="586"/>
    </location>
</feature>
<dbReference type="CDD" id="cd00160">
    <property type="entry name" value="RhoGEF"/>
    <property type="match status" value="1"/>
</dbReference>
<dbReference type="GO" id="GO:0043332">
    <property type="term" value="C:mating projection tip"/>
    <property type="evidence" value="ECO:0007669"/>
    <property type="project" value="TreeGrafter"/>
</dbReference>
<proteinExistence type="predicted"/>
<dbReference type="SMART" id="SM00666">
    <property type="entry name" value="PB1"/>
    <property type="match status" value="1"/>
</dbReference>
<sequence>MQASSHQSLQSHQSSSHSVYSPRTSGGNSTGAENTPNTSSSSLFAASSLNPTPVNPLSINGGPLEASNNVINIRGDKNNSLWQYCGHLRRRLEEVPGYDKILAQEEEEADDETIQTDPVTLVWRTFRRGYPLMLIYNTIEPEVELFVNNDKVGEKKRAQAATMAFLKACIDHLNIPSEDCFIIADLYGDDTSGFVKVAKVVNRVLDILVEKGKIKAVEKKIQDNTSSIGDSKEAKFRKNVIKELIDTEVTYVQHLELLFAFKTAVEEKGAIPRDTIHQIFLNLNQLLDFQRRFLIRLEQVNDLPDEQQDWGHVFMTYKDAFMVYEQFIANQKKCEEVAMREYDKLKAAMSSSPELRQMVESTTTLTSFLLKPFQRLSKYPLLLRQLLEHGGLNENLKAHIAKGLEAPESVLQSTNAMIDREERNEAVIELRERVEDWKGHKIEGFGDLLLFGTFTVLKGEAVTSKNEEREYKIYLFEMILLCCKEINPNKQKAKIVRDKRGKPKLQLKGRIFMQNVTEAIQISKVGSYTCQIFWKGDPGIENFIIRFTTEDAMRKWATQIDTQRRQWKDNSRNSARTQQSSTSQTEFTYMINQGALENPYRQDDEEEEELTGTTYAPVDLNITRTGSSTSLRSRSATGDSGPPMNSTDPRAAPPRFPMISGPLSLQTQRMPGAPSPGERPGDSYFSPVVETPLSSRTSSSSTSTFPFPRQQTPMNGWHHEEHNRFTAPAMGRTTSRESSSIRNPQRPSLPPGSSYATSMSSQARLRSASSPDIQNSAGQRRPSNGAIQPPVPEVPPIPFPTHHAYHHGLVNRSLNNSPNFAHQLPARSATQSPSVQRERVVPAHNPFEHGPMPPRSTPFARTGTPGSLMDPPRNLTPASMETRTLSPPLAGSTLDSEGPSQLKVKVVFKTVGQSMTLVVPMNISYSTLRGRIDMKVSRVTDNQWSLLDGTLKLKYKDDDGDLVTIQSDEDVQTAFENWKEQQRDQISGGSLGEITLQLSQ</sequence>
<feature type="domain" description="DH" evidence="2">
    <location>
        <begin position="236"/>
        <end position="417"/>
    </location>
</feature>
<feature type="compositionally biased region" description="Polar residues" evidence="1">
    <location>
        <begin position="732"/>
        <end position="746"/>
    </location>
</feature>
<dbReference type="PANTHER" id="PTHR47339:SF1">
    <property type="entry name" value="CELL DIVISION CONTROL PROTEIN 24"/>
    <property type="match status" value="1"/>
</dbReference>
<dbReference type="InterPro" id="IPR053793">
    <property type="entry name" value="PB1-like"/>
</dbReference>
<dbReference type="InterPro" id="IPR000270">
    <property type="entry name" value="PB1_dom"/>
</dbReference>
<dbReference type="FunFam" id="3.10.20.90:FF:000176">
    <property type="entry name" value="Rho guanyl nucleotide exchange factor"/>
    <property type="match status" value="1"/>
</dbReference>
<dbReference type="CDD" id="cd05992">
    <property type="entry name" value="PB1"/>
    <property type="match status" value="1"/>
</dbReference>
<feature type="compositionally biased region" description="Low complexity" evidence="1">
    <location>
        <begin position="694"/>
        <end position="709"/>
    </location>
</feature>
<dbReference type="InterPro" id="IPR010481">
    <property type="entry name" value="Cdc24/Scd1_N"/>
</dbReference>
<evidence type="ECO:0008006" key="6">
    <source>
        <dbReference type="Google" id="ProtNLM"/>
    </source>
</evidence>
<dbReference type="InterPro" id="IPR053026">
    <property type="entry name" value="CDC42_GEF"/>
</dbReference>
<evidence type="ECO:0000259" key="2">
    <source>
        <dbReference type="PROSITE" id="PS50010"/>
    </source>
</evidence>
<dbReference type="FunFam" id="2.30.29.30:FF:000364">
    <property type="entry name" value="Rho guanyl nucleotide exchange factor"/>
    <property type="match status" value="1"/>
</dbReference>
<dbReference type="GO" id="GO:0005085">
    <property type="term" value="F:guanyl-nucleotide exchange factor activity"/>
    <property type="evidence" value="ECO:0007669"/>
    <property type="project" value="InterPro"/>
</dbReference>
<dbReference type="EMBL" id="MU006090">
    <property type="protein sequence ID" value="KAF2842080.1"/>
    <property type="molecule type" value="Genomic_DNA"/>
</dbReference>
<dbReference type="SMART" id="SM00325">
    <property type="entry name" value="RhoGEF"/>
    <property type="match status" value="1"/>
</dbReference>